<organism evidence="7 8">
    <name type="scientific">Verticillium longisporum</name>
    <name type="common">Verticillium dahliae var. longisporum</name>
    <dbReference type="NCBI Taxonomy" id="100787"/>
    <lineage>
        <taxon>Eukaryota</taxon>
        <taxon>Fungi</taxon>
        <taxon>Dikarya</taxon>
        <taxon>Ascomycota</taxon>
        <taxon>Pezizomycotina</taxon>
        <taxon>Sordariomycetes</taxon>
        <taxon>Hypocreomycetidae</taxon>
        <taxon>Glomerellales</taxon>
        <taxon>Plectosphaerellaceae</taxon>
        <taxon>Verticillium</taxon>
    </lineage>
</organism>
<dbReference type="Gene3D" id="4.10.240.10">
    <property type="entry name" value="Zn(2)-C6 fungal-type DNA-binding domain"/>
    <property type="match status" value="1"/>
</dbReference>
<sequence>MFATFYASEPTSPATTFISSGPADLQPSQGGDSATAGGGAGGGGGTGSSSVTGGSGGSGGTTTTQPGVLRPKRSQVARACDWCRIHRIKCDTNQPCRNCEARGGQCSNSGKLGEVRTLPRAIREIESLRLRVKDLEAQLEATKGPSDTAESMARSPSRSLTPSSVSGSWEVPALVGMHGGGATSSGSPNIHLHPGGFGTPQFYGPSSTNYFVDRITSYLKSAVPQPFLQSMLENGTGPDVEQPQFSQQQHYRSPMSGRNLTGAQEVYFLDLYWRSWHTIHPVLDEADFRAHYKSLWASSHSADSRLPSALVDIVLALCMQFSVASTPRDNSFETSSSEPASSAGRFLHHRAQDILATSLESPSLATLQSQFLSAVYLANASYQTTAHATLASAVRTAHALGLHLDPPSTLPRPQAELHRRAWWCLFALDTRLSIRLGRPCATHLAQTTCALPSEDPSLESVTAELDLLAPSRLSYTLHAVTLALAARRLHHRPLPTVPSAPPSQEDLLPLTTWRAALPPPLALPRVTGANCAAFAPPWLTRQRLLLDLHYHDLLMALLRPSILLPPAGDPAPAERAARHAIAATHVLQQAGGGPLDMGWSEPVFLAWNAAVTLAGYIAAYGSDGSVGGGARAAVWRAIEVLEGFGAGEAAAAVRELVARADVVAVGGSVDPGLGAQFGGFGTGFGEAGDGLYEMWSYGMES</sequence>
<proteinExistence type="predicted"/>
<keyword evidence="4" id="KW-0539">Nucleus</keyword>
<dbReference type="PROSITE" id="PS50048">
    <property type="entry name" value="ZN2_CY6_FUNGAL_2"/>
    <property type="match status" value="1"/>
</dbReference>
<protein>
    <recommendedName>
        <fullName evidence="6">Zn(2)-C6 fungal-type domain-containing protein</fullName>
    </recommendedName>
</protein>
<dbReference type="SMART" id="SM00906">
    <property type="entry name" value="Fungal_trans"/>
    <property type="match status" value="1"/>
</dbReference>
<dbReference type="PANTHER" id="PTHR47424:SF12">
    <property type="entry name" value="TRANSCRIPTION FACTOR ASQA"/>
    <property type="match status" value="1"/>
</dbReference>
<dbReference type="GO" id="GO:0000978">
    <property type="term" value="F:RNA polymerase II cis-regulatory region sequence-specific DNA binding"/>
    <property type="evidence" value="ECO:0007669"/>
    <property type="project" value="TreeGrafter"/>
</dbReference>
<dbReference type="Pfam" id="PF04082">
    <property type="entry name" value="Fungal_trans"/>
    <property type="match status" value="1"/>
</dbReference>
<keyword evidence="2" id="KW-0805">Transcription regulation</keyword>
<dbReference type="InterPro" id="IPR007219">
    <property type="entry name" value="XnlR_reg_dom"/>
</dbReference>
<evidence type="ECO:0000256" key="4">
    <source>
        <dbReference type="ARBA" id="ARBA00023242"/>
    </source>
</evidence>
<keyword evidence="1" id="KW-0479">Metal-binding</keyword>
<feature type="region of interest" description="Disordered" evidence="5">
    <location>
        <begin position="1"/>
        <end position="70"/>
    </location>
</feature>
<dbReference type="CDD" id="cd00067">
    <property type="entry name" value="GAL4"/>
    <property type="match status" value="1"/>
</dbReference>
<feature type="compositionally biased region" description="Gly residues" evidence="5">
    <location>
        <begin position="36"/>
        <end position="60"/>
    </location>
</feature>
<evidence type="ECO:0000256" key="3">
    <source>
        <dbReference type="ARBA" id="ARBA00023163"/>
    </source>
</evidence>
<reference evidence="8" key="1">
    <citation type="submission" date="2015-05" db="EMBL/GenBank/DDBJ databases">
        <authorList>
            <person name="Fogelqvist Johan"/>
        </authorList>
    </citation>
    <scope>NUCLEOTIDE SEQUENCE [LARGE SCALE GENOMIC DNA]</scope>
</reference>
<dbReference type="Pfam" id="PF00172">
    <property type="entry name" value="Zn_clus"/>
    <property type="match status" value="1"/>
</dbReference>
<dbReference type="InterPro" id="IPR001138">
    <property type="entry name" value="Zn2Cys6_DnaBD"/>
</dbReference>
<dbReference type="GO" id="GO:0008270">
    <property type="term" value="F:zinc ion binding"/>
    <property type="evidence" value="ECO:0007669"/>
    <property type="project" value="InterPro"/>
</dbReference>
<dbReference type="AlphaFoldDB" id="A0A0G4LPR7"/>
<evidence type="ECO:0000256" key="5">
    <source>
        <dbReference type="SAM" id="MobiDB-lite"/>
    </source>
</evidence>
<name>A0A0G4LPR7_VERLO</name>
<evidence type="ECO:0000313" key="7">
    <source>
        <dbReference type="EMBL" id="CRK23680.1"/>
    </source>
</evidence>
<dbReference type="InterPro" id="IPR036864">
    <property type="entry name" value="Zn2-C6_fun-type_DNA-bd_sf"/>
</dbReference>
<dbReference type="CDD" id="cd12148">
    <property type="entry name" value="fungal_TF_MHR"/>
    <property type="match status" value="1"/>
</dbReference>
<dbReference type="PROSITE" id="PS00463">
    <property type="entry name" value="ZN2_CY6_FUNGAL_1"/>
    <property type="match status" value="1"/>
</dbReference>
<accession>A0A0G4LPR7</accession>
<evidence type="ECO:0000259" key="6">
    <source>
        <dbReference type="PROSITE" id="PS50048"/>
    </source>
</evidence>
<dbReference type="SMART" id="SM00066">
    <property type="entry name" value="GAL4"/>
    <property type="match status" value="1"/>
</dbReference>
<dbReference type="GO" id="GO:0006351">
    <property type="term" value="P:DNA-templated transcription"/>
    <property type="evidence" value="ECO:0007669"/>
    <property type="project" value="InterPro"/>
</dbReference>
<feature type="compositionally biased region" description="Polar residues" evidence="5">
    <location>
        <begin position="243"/>
        <end position="253"/>
    </location>
</feature>
<dbReference type="PANTHER" id="PTHR47424">
    <property type="entry name" value="REGULATORY PROTEIN GAL4"/>
    <property type="match status" value="1"/>
</dbReference>
<keyword evidence="3" id="KW-0804">Transcription</keyword>
<evidence type="ECO:0000256" key="2">
    <source>
        <dbReference type="ARBA" id="ARBA00023015"/>
    </source>
</evidence>
<evidence type="ECO:0000313" key="8">
    <source>
        <dbReference type="Proteomes" id="UP000045706"/>
    </source>
</evidence>
<dbReference type="InterPro" id="IPR051127">
    <property type="entry name" value="Fungal_SecMet_Regulators"/>
</dbReference>
<feature type="non-terminal residue" evidence="7">
    <location>
        <position position="701"/>
    </location>
</feature>
<evidence type="ECO:0000256" key="1">
    <source>
        <dbReference type="ARBA" id="ARBA00022723"/>
    </source>
</evidence>
<feature type="compositionally biased region" description="Low complexity" evidence="5">
    <location>
        <begin position="154"/>
        <end position="167"/>
    </location>
</feature>
<dbReference type="GO" id="GO:0000981">
    <property type="term" value="F:DNA-binding transcription factor activity, RNA polymerase II-specific"/>
    <property type="evidence" value="ECO:0007669"/>
    <property type="project" value="InterPro"/>
</dbReference>
<feature type="domain" description="Zn(2)-C6 fungal-type" evidence="6">
    <location>
        <begin position="79"/>
        <end position="108"/>
    </location>
</feature>
<gene>
    <name evidence="7" type="ORF">BN1723_013071</name>
</gene>
<feature type="region of interest" description="Disordered" evidence="5">
    <location>
        <begin position="139"/>
        <end position="167"/>
    </location>
</feature>
<dbReference type="SUPFAM" id="SSF57701">
    <property type="entry name" value="Zn2/Cys6 DNA-binding domain"/>
    <property type="match status" value="1"/>
</dbReference>
<dbReference type="EMBL" id="CVQI01015113">
    <property type="protein sequence ID" value="CRK23680.1"/>
    <property type="molecule type" value="Genomic_DNA"/>
</dbReference>
<dbReference type="Proteomes" id="UP000045706">
    <property type="component" value="Unassembled WGS sequence"/>
</dbReference>
<feature type="region of interest" description="Disordered" evidence="5">
    <location>
        <begin position="232"/>
        <end position="253"/>
    </location>
</feature>
<dbReference type="GO" id="GO:0000435">
    <property type="term" value="P:positive regulation of transcription from RNA polymerase II promoter by galactose"/>
    <property type="evidence" value="ECO:0007669"/>
    <property type="project" value="TreeGrafter"/>
</dbReference>
<feature type="compositionally biased region" description="Polar residues" evidence="5">
    <location>
        <begin position="9"/>
        <end position="19"/>
    </location>
</feature>
<dbReference type="GO" id="GO:0005634">
    <property type="term" value="C:nucleus"/>
    <property type="evidence" value="ECO:0007669"/>
    <property type="project" value="TreeGrafter"/>
</dbReference>